<dbReference type="OrthoDB" id="6572497at2"/>
<keyword evidence="1" id="KW-0732">Signal</keyword>
<dbReference type="PATRIC" id="fig|1354251.4.peg.1565"/>
<dbReference type="PROSITE" id="PS51257">
    <property type="entry name" value="PROKAR_LIPOPROTEIN"/>
    <property type="match status" value="1"/>
</dbReference>
<dbReference type="EMBL" id="LXER01000015">
    <property type="protein sequence ID" value="OAT32382.1"/>
    <property type="molecule type" value="Genomic_DNA"/>
</dbReference>
<proteinExistence type="predicted"/>
<dbReference type="InterPro" id="IPR010546">
    <property type="entry name" value="DUF1120"/>
</dbReference>
<evidence type="ECO:0000313" key="3">
    <source>
        <dbReference type="Proteomes" id="UP000078410"/>
    </source>
</evidence>
<sequence>MKKVFLASILFASACPSWAVVTTTLKVAGTLTNSACVPNLSNGGVVDFGTIRLGELSPTANNALGERTITFSISCDSPTKVGWTSLDNRSATDPNLPVHFVDSNYTMTATSQVFGLGQTAAGVGIGSYAIEVPASGVTADGVLATIMYRQKDQSPQTPWTTTPFMHGQDSNFRTASVGGDDKMPIAFTTAVFPMIVSATIKSTNALAITDDTQLDGQMTISLVYL</sequence>
<gene>
    <name evidence="2" type="ORF">M975_1517</name>
</gene>
<evidence type="ECO:0000313" key="2">
    <source>
        <dbReference type="EMBL" id="OAT32382.1"/>
    </source>
</evidence>
<accession>A0A1B7IRJ5</accession>
<dbReference type="AlphaFoldDB" id="A0A1B7IRJ5"/>
<name>A0A1B7IRJ5_9ENTR</name>
<feature type="chain" id="PRO_5008594369" evidence="1">
    <location>
        <begin position="20"/>
        <end position="225"/>
    </location>
</feature>
<evidence type="ECO:0000256" key="1">
    <source>
        <dbReference type="SAM" id="SignalP"/>
    </source>
</evidence>
<keyword evidence="3" id="KW-1185">Reference proteome</keyword>
<dbReference type="RefSeq" id="WP_064558494.1">
    <property type="nucleotide sequence ID" value="NZ_LXER01000015.1"/>
</dbReference>
<comment type="caution">
    <text evidence="2">The sequence shown here is derived from an EMBL/GenBank/DDBJ whole genome shotgun (WGS) entry which is preliminary data.</text>
</comment>
<dbReference type="Pfam" id="PF06551">
    <property type="entry name" value="DUF1120"/>
    <property type="match status" value="1"/>
</dbReference>
<dbReference type="Proteomes" id="UP000078410">
    <property type="component" value="Unassembled WGS sequence"/>
</dbReference>
<protein>
    <submittedName>
        <fullName evidence="2">Beta-fimbriae putative major subunit</fullName>
    </submittedName>
</protein>
<reference evidence="2 3" key="1">
    <citation type="submission" date="2016-04" db="EMBL/GenBank/DDBJ databases">
        <title>ATOL: Assembling a taxonomically balanced genome-scale reconstruction of the evolutionary history of the Enterobacteriaceae.</title>
        <authorList>
            <person name="Plunkett G.III."/>
            <person name="Neeno-Eckwall E.C."/>
            <person name="Glasner J.D."/>
            <person name="Perna N.T."/>
        </authorList>
    </citation>
    <scope>NUCLEOTIDE SEQUENCE [LARGE SCALE GENOMIC DNA]</scope>
    <source>
        <strain evidence="2 3">ATCC 51605</strain>
    </source>
</reference>
<feature type="signal peptide" evidence="1">
    <location>
        <begin position="1"/>
        <end position="19"/>
    </location>
</feature>
<organism evidence="2 3">
    <name type="scientific">Buttiauxella brennerae ATCC 51605</name>
    <dbReference type="NCBI Taxonomy" id="1354251"/>
    <lineage>
        <taxon>Bacteria</taxon>
        <taxon>Pseudomonadati</taxon>
        <taxon>Pseudomonadota</taxon>
        <taxon>Gammaproteobacteria</taxon>
        <taxon>Enterobacterales</taxon>
        <taxon>Enterobacteriaceae</taxon>
        <taxon>Buttiauxella</taxon>
    </lineage>
</organism>